<dbReference type="CDD" id="cd12091">
    <property type="entry name" value="FANCM_ID"/>
    <property type="match status" value="1"/>
</dbReference>
<dbReference type="OrthoDB" id="164902at2759"/>
<evidence type="ECO:0000259" key="15">
    <source>
        <dbReference type="PROSITE" id="PS51192"/>
    </source>
</evidence>
<evidence type="ECO:0000256" key="13">
    <source>
        <dbReference type="RuleBase" id="RU367027"/>
    </source>
</evidence>
<keyword evidence="8" id="KW-0347">Helicase</keyword>
<evidence type="ECO:0000256" key="4">
    <source>
        <dbReference type="ARBA" id="ARBA00011390"/>
    </source>
</evidence>
<protein>
    <recommendedName>
        <fullName evidence="13">ATP-dependent DNA helicase</fullName>
        <ecNumber evidence="13">3.6.4.12</ecNumber>
    </recommendedName>
</protein>
<dbReference type="CDD" id="cd18033">
    <property type="entry name" value="DEXDc_FANCM"/>
    <property type="match status" value="1"/>
</dbReference>
<evidence type="ECO:0000256" key="5">
    <source>
        <dbReference type="ARBA" id="ARBA00022741"/>
    </source>
</evidence>
<evidence type="ECO:0000256" key="3">
    <source>
        <dbReference type="ARBA" id="ARBA00009889"/>
    </source>
</evidence>
<evidence type="ECO:0000256" key="1">
    <source>
        <dbReference type="ARBA" id="ARBA00003813"/>
    </source>
</evidence>
<keyword evidence="7 17" id="KW-0378">Hydrolase</keyword>
<evidence type="ECO:0000256" key="10">
    <source>
        <dbReference type="ARBA" id="ARBA00023204"/>
    </source>
</evidence>
<keyword evidence="6" id="KW-0227">DNA damage</keyword>
<dbReference type="InterPro" id="IPR027417">
    <property type="entry name" value="P-loop_NTPase"/>
</dbReference>
<evidence type="ECO:0000256" key="12">
    <source>
        <dbReference type="ARBA" id="ARBA00047995"/>
    </source>
</evidence>
<feature type="compositionally biased region" description="Polar residues" evidence="14">
    <location>
        <begin position="83"/>
        <end position="103"/>
    </location>
</feature>
<feature type="domain" description="Helicase ATP-binding" evidence="15">
    <location>
        <begin position="147"/>
        <end position="316"/>
    </location>
</feature>
<comment type="subcellular location">
    <subcellularLocation>
        <location evidence="2 13">Nucleus</location>
    </subcellularLocation>
</comment>
<comment type="similarity">
    <text evidence="3 13">Belongs to the DEAD box helicase family. DEAH subfamily. FANCM sub-subfamily.</text>
</comment>
<keyword evidence="18" id="KW-1185">Reference proteome</keyword>
<dbReference type="Gene3D" id="1.20.1320.20">
    <property type="entry name" value="hef helicase domain"/>
    <property type="match status" value="1"/>
</dbReference>
<comment type="subunit">
    <text evidence="4 13">Interacts with the MHF histone-fold complex to form the FANCM-MHF complex.</text>
</comment>
<feature type="region of interest" description="Disordered" evidence="14">
    <location>
        <begin position="929"/>
        <end position="994"/>
    </location>
</feature>
<evidence type="ECO:0000256" key="14">
    <source>
        <dbReference type="SAM" id="MobiDB-lite"/>
    </source>
</evidence>
<feature type="compositionally biased region" description="Acidic residues" evidence="14">
    <location>
        <begin position="940"/>
        <end position="954"/>
    </location>
</feature>
<evidence type="ECO:0000259" key="16">
    <source>
        <dbReference type="PROSITE" id="PS51194"/>
    </source>
</evidence>
<feature type="region of interest" description="Disordered" evidence="14">
    <location>
        <begin position="1"/>
        <end position="21"/>
    </location>
</feature>
<organism evidence="17 18">
    <name type="scientific">Terfezia boudieri ATCC MYA-4762</name>
    <dbReference type="NCBI Taxonomy" id="1051890"/>
    <lineage>
        <taxon>Eukaryota</taxon>
        <taxon>Fungi</taxon>
        <taxon>Dikarya</taxon>
        <taxon>Ascomycota</taxon>
        <taxon>Pezizomycotina</taxon>
        <taxon>Pezizomycetes</taxon>
        <taxon>Pezizales</taxon>
        <taxon>Pezizaceae</taxon>
        <taxon>Terfezia</taxon>
    </lineage>
</organism>
<dbReference type="InParanoid" id="A0A3N4LW72"/>
<feature type="region of interest" description="Disordered" evidence="14">
    <location>
        <begin position="77"/>
        <end position="103"/>
    </location>
</feature>
<dbReference type="GO" id="GO:0016887">
    <property type="term" value="F:ATP hydrolysis activity"/>
    <property type="evidence" value="ECO:0007669"/>
    <property type="project" value="RHEA"/>
</dbReference>
<dbReference type="GO" id="GO:0000400">
    <property type="term" value="F:four-way junction DNA binding"/>
    <property type="evidence" value="ECO:0007669"/>
    <property type="project" value="TreeGrafter"/>
</dbReference>
<dbReference type="GO" id="GO:0036297">
    <property type="term" value="P:interstrand cross-link repair"/>
    <property type="evidence" value="ECO:0007669"/>
    <property type="project" value="UniProtKB-ARBA"/>
</dbReference>
<evidence type="ECO:0000256" key="6">
    <source>
        <dbReference type="ARBA" id="ARBA00022763"/>
    </source>
</evidence>
<dbReference type="GO" id="GO:0045003">
    <property type="term" value="P:double-strand break repair via synthesis-dependent strand annealing"/>
    <property type="evidence" value="ECO:0007669"/>
    <property type="project" value="TreeGrafter"/>
</dbReference>
<dbReference type="FunCoup" id="A0A3N4LW72">
    <property type="interactions" value="179"/>
</dbReference>
<dbReference type="InterPro" id="IPR006935">
    <property type="entry name" value="Helicase/UvrB_N"/>
</dbReference>
<dbReference type="PROSITE" id="PS51194">
    <property type="entry name" value="HELICASE_CTER"/>
    <property type="match status" value="1"/>
</dbReference>
<dbReference type="EMBL" id="ML121532">
    <property type="protein sequence ID" value="RPB27153.1"/>
    <property type="molecule type" value="Genomic_DNA"/>
</dbReference>
<keyword evidence="10" id="KW-0234">DNA repair</keyword>
<dbReference type="PROSITE" id="PS51192">
    <property type="entry name" value="HELICASE_ATP_BIND_1"/>
    <property type="match status" value="1"/>
</dbReference>
<dbReference type="SUPFAM" id="SSF52540">
    <property type="entry name" value="P-loop containing nucleoside triphosphate hydrolases"/>
    <property type="match status" value="1"/>
</dbReference>
<keyword evidence="5" id="KW-0547">Nucleotide-binding</keyword>
<feature type="region of interest" description="Disordered" evidence="14">
    <location>
        <begin position="871"/>
        <end position="894"/>
    </location>
</feature>
<dbReference type="InterPro" id="IPR044749">
    <property type="entry name" value="FANCM_DEXDc"/>
</dbReference>
<name>A0A3N4LW72_9PEZI</name>
<evidence type="ECO:0000256" key="8">
    <source>
        <dbReference type="ARBA" id="ARBA00022806"/>
    </source>
</evidence>
<dbReference type="STRING" id="1051890.A0A3N4LW72"/>
<gene>
    <name evidence="17" type="ORF">L211DRAFT_780274</name>
</gene>
<dbReference type="Pfam" id="PF00271">
    <property type="entry name" value="Helicase_C"/>
    <property type="match status" value="1"/>
</dbReference>
<dbReference type="EC" id="3.6.4.12" evidence="13"/>
<proteinExistence type="inferred from homology"/>
<dbReference type="Gene3D" id="3.40.50.300">
    <property type="entry name" value="P-loop containing nucleotide triphosphate hydrolases"/>
    <property type="match status" value="2"/>
</dbReference>
<comment type="catalytic activity">
    <reaction evidence="12 13">
        <text>ATP + H2O = ADP + phosphate + H(+)</text>
        <dbReference type="Rhea" id="RHEA:13065"/>
        <dbReference type="ChEBI" id="CHEBI:15377"/>
        <dbReference type="ChEBI" id="CHEBI:15378"/>
        <dbReference type="ChEBI" id="CHEBI:30616"/>
        <dbReference type="ChEBI" id="CHEBI:43474"/>
        <dbReference type="ChEBI" id="CHEBI:456216"/>
        <dbReference type="EC" id="3.6.4.12"/>
    </reaction>
</comment>
<dbReference type="SMART" id="SM00490">
    <property type="entry name" value="HELICc"/>
    <property type="match status" value="1"/>
</dbReference>
<dbReference type="Pfam" id="PF04851">
    <property type="entry name" value="ResIII"/>
    <property type="match status" value="1"/>
</dbReference>
<dbReference type="Proteomes" id="UP000267821">
    <property type="component" value="Unassembled WGS sequence"/>
</dbReference>
<feature type="domain" description="Helicase C-terminal" evidence="16">
    <location>
        <begin position="489"/>
        <end position="653"/>
    </location>
</feature>
<dbReference type="GO" id="GO:0043138">
    <property type="term" value="F:3'-5' DNA helicase activity"/>
    <property type="evidence" value="ECO:0007669"/>
    <property type="project" value="InterPro"/>
</dbReference>
<reference evidence="17 18" key="1">
    <citation type="journal article" date="2018" name="Nat. Ecol. Evol.">
        <title>Pezizomycetes genomes reveal the molecular basis of ectomycorrhizal truffle lifestyle.</title>
        <authorList>
            <person name="Murat C."/>
            <person name="Payen T."/>
            <person name="Noel B."/>
            <person name="Kuo A."/>
            <person name="Morin E."/>
            <person name="Chen J."/>
            <person name="Kohler A."/>
            <person name="Krizsan K."/>
            <person name="Balestrini R."/>
            <person name="Da Silva C."/>
            <person name="Montanini B."/>
            <person name="Hainaut M."/>
            <person name="Levati E."/>
            <person name="Barry K.W."/>
            <person name="Belfiori B."/>
            <person name="Cichocki N."/>
            <person name="Clum A."/>
            <person name="Dockter R.B."/>
            <person name="Fauchery L."/>
            <person name="Guy J."/>
            <person name="Iotti M."/>
            <person name="Le Tacon F."/>
            <person name="Lindquist E.A."/>
            <person name="Lipzen A."/>
            <person name="Malagnac F."/>
            <person name="Mello A."/>
            <person name="Molinier V."/>
            <person name="Miyauchi S."/>
            <person name="Poulain J."/>
            <person name="Riccioni C."/>
            <person name="Rubini A."/>
            <person name="Sitrit Y."/>
            <person name="Splivallo R."/>
            <person name="Traeger S."/>
            <person name="Wang M."/>
            <person name="Zifcakova L."/>
            <person name="Wipf D."/>
            <person name="Zambonelli A."/>
            <person name="Paolocci F."/>
            <person name="Nowrousian M."/>
            <person name="Ottonello S."/>
            <person name="Baldrian P."/>
            <person name="Spatafora J.W."/>
            <person name="Henrissat B."/>
            <person name="Nagy L.G."/>
            <person name="Aury J.M."/>
            <person name="Wincker P."/>
            <person name="Grigoriev I.V."/>
            <person name="Bonfante P."/>
            <person name="Martin F.M."/>
        </authorList>
    </citation>
    <scope>NUCLEOTIDE SEQUENCE [LARGE SCALE GENOMIC DNA]</scope>
    <source>
        <strain evidence="17 18">ATCC MYA-4762</strain>
    </source>
</reference>
<evidence type="ECO:0000313" key="17">
    <source>
        <dbReference type="EMBL" id="RPB27153.1"/>
    </source>
</evidence>
<dbReference type="InterPro" id="IPR014001">
    <property type="entry name" value="Helicase_ATP-bd"/>
</dbReference>
<dbReference type="GO" id="GO:0005634">
    <property type="term" value="C:nucleus"/>
    <property type="evidence" value="ECO:0007669"/>
    <property type="project" value="UniProtKB-SubCell"/>
</dbReference>
<dbReference type="GO" id="GO:0005524">
    <property type="term" value="F:ATP binding"/>
    <property type="evidence" value="ECO:0007669"/>
    <property type="project" value="UniProtKB-UniRule"/>
</dbReference>
<dbReference type="InterPro" id="IPR001650">
    <property type="entry name" value="Helicase_C-like"/>
</dbReference>
<evidence type="ECO:0000313" key="18">
    <source>
        <dbReference type="Proteomes" id="UP000267821"/>
    </source>
</evidence>
<dbReference type="AlphaFoldDB" id="A0A3N4LW72"/>
<evidence type="ECO:0000256" key="7">
    <source>
        <dbReference type="ARBA" id="ARBA00022801"/>
    </source>
</evidence>
<dbReference type="FunFam" id="3.40.50.300:FF:000861">
    <property type="entry name" value="Fanconi anemia, complementation group M"/>
    <property type="match status" value="1"/>
</dbReference>
<feature type="compositionally biased region" description="Acidic residues" evidence="14">
    <location>
        <begin position="10"/>
        <end position="21"/>
    </location>
</feature>
<evidence type="ECO:0000256" key="9">
    <source>
        <dbReference type="ARBA" id="ARBA00022840"/>
    </source>
</evidence>
<dbReference type="SMART" id="SM00487">
    <property type="entry name" value="DEXDc"/>
    <property type="match status" value="1"/>
</dbReference>
<evidence type="ECO:0000256" key="2">
    <source>
        <dbReference type="ARBA" id="ARBA00004123"/>
    </source>
</evidence>
<feature type="compositionally biased region" description="Basic residues" evidence="14">
    <location>
        <begin position="970"/>
        <end position="984"/>
    </location>
</feature>
<dbReference type="InterPro" id="IPR039686">
    <property type="entry name" value="FANCM/Mph1-like_ID"/>
</dbReference>
<dbReference type="PANTHER" id="PTHR14025:SF20">
    <property type="entry name" value="FANCONI ANEMIA GROUP M PROTEIN"/>
    <property type="match status" value="1"/>
</dbReference>
<comment type="function">
    <text evidence="1 13">ATP-dependent DNA helicase involved in DNA damage repair by homologous recombination and in genome maintenance. Capable of unwinding D-loops. Plays a role in limiting crossover recombinants during mitotic DNA double-strand break (DSB) repair. Component of a FANCM-MHF complex which promotes gene conversion at blocked replication forks, probably by reversal of the stalled fork.</text>
</comment>
<accession>A0A3N4LW72</accession>
<dbReference type="CDD" id="cd18801">
    <property type="entry name" value="SF2_C_FANCM_Hef"/>
    <property type="match status" value="1"/>
</dbReference>
<sequence>MGEKDFSNGFDDDEFDDEYGDVDEAALIEAAAQVESQLQYSSSNPLQFFGGNSGQDWLQPRRVSNGPLRQTTLTGAPLRENVRPTQTQRQSSGCSGPASQPQMAPNKYRLMETQNQEPPTHHRLDLEAAKTWIYPSNMAHRDYQFNIVQGALFNNLLVALPTGCLGKTFIAAVVMLNWYRWAPEGHLLFLAPTKPLVEQQIDACYNITGIPRRQTVELTGRVTRKIRAEYWEERRVFFGTPQTIENDLKYGLADPKKIVCVVIDEAHRATGNYAYTKVVKFIRKFNPSFRLLALTATPGTTVESVQEVIDSLGIARVEIRTEDSLDIRQFIHRKNVEEVVIELSSEINELRELFAGCMQPFLDELRSKKATFLMDAEKIQLFTLVNGQKEWLRTPAAQNLPEPAKWAIRNMYQLLISLAHPFTLLQYHGIRSFYTNITAVRNELESGRGKLKERLFGNSKWKQLMQRTQEIMASPTSSDHPKLDHLLGSVLTHFMDCEERGETNTKIIIFSSFRGSGEEIVRILKQHEPKIRPHIFVGQQDSKNGQAGMSQPKQQEVIRKLKEGVYNTLVATSIGEEGLDIGEVDLIVCYDSSASPIRMLQRMGRTGRKRAGKIILLLTKGKEEDAFRKAKDNYDRMQKMIISGEHFTFRHEVSPRILPRGVVPVVDKQHIIPLVEVPEPQKLRGRRKLPPKRFHMPDGVNSGFIKASRIGKLVAPPSEEEEDDDVIPVESDTESLAPNYPDASSTVGLLNEEEEKHLHKYYTQAYGDEEVITVTLPRLDVYPEFQRSLNMTKFVGHSKTTRSVVKMLNVMQKYEEDPASIEKLKANFREEDLLAGRDSLSPPLVEKPQPKAMIQETGWKFGSLAKHKFVPPKSNATTPIRRKRAKKPPPISLSEDEVKSAVELLHDPSPFTSSALYNEEDIIMVDREELEIERDVDGDVKEDEDGGDDDDELPDASVLIERSSTPQRTKAVKVRNGAARKKRRIADSDEDKEG</sequence>
<keyword evidence="11" id="KW-0539">Nucleus</keyword>
<evidence type="ECO:0000256" key="11">
    <source>
        <dbReference type="ARBA" id="ARBA00023242"/>
    </source>
</evidence>
<dbReference type="PANTHER" id="PTHR14025">
    <property type="entry name" value="FANCONI ANEMIA GROUP M FANCM FAMILY MEMBER"/>
    <property type="match status" value="1"/>
</dbReference>
<keyword evidence="9" id="KW-0067">ATP-binding</keyword>
<dbReference type="GO" id="GO:0009378">
    <property type="term" value="F:four-way junction helicase activity"/>
    <property type="evidence" value="ECO:0007669"/>
    <property type="project" value="TreeGrafter"/>
</dbReference>